<dbReference type="EMBL" id="JAINDJ010000003">
    <property type="protein sequence ID" value="KAG9451932.1"/>
    <property type="molecule type" value="Genomic_DNA"/>
</dbReference>
<gene>
    <name evidence="1" type="ORF">H6P81_004836</name>
</gene>
<dbReference type="AlphaFoldDB" id="A0AAV7EWD2"/>
<evidence type="ECO:0000313" key="2">
    <source>
        <dbReference type="Proteomes" id="UP000825729"/>
    </source>
</evidence>
<comment type="caution">
    <text evidence="1">The sequence shown here is derived from an EMBL/GenBank/DDBJ whole genome shotgun (WGS) entry which is preliminary data.</text>
</comment>
<organism evidence="1 2">
    <name type="scientific">Aristolochia fimbriata</name>
    <name type="common">White veined hardy Dutchman's pipe vine</name>
    <dbReference type="NCBI Taxonomy" id="158543"/>
    <lineage>
        <taxon>Eukaryota</taxon>
        <taxon>Viridiplantae</taxon>
        <taxon>Streptophyta</taxon>
        <taxon>Embryophyta</taxon>
        <taxon>Tracheophyta</taxon>
        <taxon>Spermatophyta</taxon>
        <taxon>Magnoliopsida</taxon>
        <taxon>Magnoliidae</taxon>
        <taxon>Piperales</taxon>
        <taxon>Aristolochiaceae</taxon>
        <taxon>Aristolochia</taxon>
    </lineage>
</organism>
<accession>A0AAV7EWD2</accession>
<name>A0AAV7EWD2_ARIFI</name>
<keyword evidence="2" id="KW-1185">Reference proteome</keyword>
<dbReference type="Proteomes" id="UP000825729">
    <property type="component" value="Unassembled WGS sequence"/>
</dbReference>
<proteinExistence type="predicted"/>
<evidence type="ECO:0000313" key="1">
    <source>
        <dbReference type="EMBL" id="KAG9451932.1"/>
    </source>
</evidence>
<protein>
    <submittedName>
        <fullName evidence="1">Uncharacterized protein</fullName>
    </submittedName>
</protein>
<sequence length="125" mass="13823">MESRRGNKQGGVGRIEREISTAETGMWRNVIALAFDFFVESSVPTFGSKSSMAGGINSGKPRQEFYFFIVFSRKRRMRGYCLYSVSVNVAAGLDQSEKNFNGCSSNEFSNIVVVVVVELPPCSSK</sequence>
<reference evidence="1 2" key="1">
    <citation type="submission" date="2021-07" db="EMBL/GenBank/DDBJ databases">
        <title>The Aristolochia fimbriata genome: insights into angiosperm evolution, floral development and chemical biosynthesis.</title>
        <authorList>
            <person name="Jiao Y."/>
        </authorList>
    </citation>
    <scope>NUCLEOTIDE SEQUENCE [LARGE SCALE GENOMIC DNA]</scope>
    <source>
        <strain evidence="1">IBCAS-2021</strain>
        <tissue evidence="1">Leaf</tissue>
    </source>
</reference>